<dbReference type="Gene3D" id="3.40.50.200">
    <property type="entry name" value="Peptidase S8/S53 domain"/>
    <property type="match status" value="1"/>
</dbReference>
<evidence type="ECO:0000256" key="2">
    <source>
        <dbReference type="PROSITE-ProRule" id="PRU01240"/>
    </source>
</evidence>
<feature type="active site" description="Charge relay system" evidence="2">
    <location>
        <position position="378"/>
    </location>
</feature>
<dbReference type="RefSeq" id="WP_163345977.1">
    <property type="nucleotide sequence ID" value="NZ_CP048409.1"/>
</dbReference>
<dbReference type="GO" id="GO:0006508">
    <property type="term" value="P:proteolysis"/>
    <property type="evidence" value="ECO:0007669"/>
    <property type="project" value="UniProtKB-KW"/>
</dbReference>
<dbReference type="EMBL" id="CP048409">
    <property type="protein sequence ID" value="QIA08056.1"/>
    <property type="molecule type" value="Genomic_DNA"/>
</dbReference>
<evidence type="ECO:0000256" key="1">
    <source>
        <dbReference type="ARBA" id="ARBA00011073"/>
    </source>
</evidence>
<dbReference type="Pfam" id="PF00082">
    <property type="entry name" value="Peptidase_S8"/>
    <property type="match status" value="1"/>
</dbReference>
<dbReference type="Gene3D" id="2.60.40.10">
    <property type="entry name" value="Immunoglobulins"/>
    <property type="match status" value="1"/>
</dbReference>
<evidence type="ECO:0000313" key="6">
    <source>
        <dbReference type="Proteomes" id="UP000474630"/>
    </source>
</evidence>
<gene>
    <name evidence="5" type="ORF">G0Q07_10075</name>
</gene>
<protein>
    <submittedName>
        <fullName evidence="5">S8 family serine peptidase</fullName>
    </submittedName>
</protein>
<dbReference type="PROSITE" id="PS51892">
    <property type="entry name" value="SUBTILASE"/>
    <property type="match status" value="1"/>
</dbReference>
<dbReference type="Gene3D" id="2.60.120.380">
    <property type="match status" value="1"/>
</dbReference>
<keyword evidence="2" id="KW-0720">Serine protease</keyword>
<dbReference type="InterPro" id="IPR013783">
    <property type="entry name" value="Ig-like_fold"/>
</dbReference>
<dbReference type="PANTHER" id="PTHR43399">
    <property type="entry name" value="SUBTILISIN-RELATED"/>
    <property type="match status" value="1"/>
</dbReference>
<dbReference type="KEGG" id="drc:G0Q07_10075"/>
<proteinExistence type="inferred from homology"/>
<feature type="active site" description="Charge relay system" evidence="2">
    <location>
        <position position="133"/>
    </location>
</feature>
<keyword evidence="6" id="KW-1185">Reference proteome</keyword>
<organism evidence="5 6">
    <name type="scientific">Draconibacterium halophilum</name>
    <dbReference type="NCBI Taxonomy" id="2706887"/>
    <lineage>
        <taxon>Bacteria</taxon>
        <taxon>Pseudomonadati</taxon>
        <taxon>Bacteroidota</taxon>
        <taxon>Bacteroidia</taxon>
        <taxon>Marinilabiliales</taxon>
        <taxon>Prolixibacteraceae</taxon>
        <taxon>Draconibacterium</taxon>
    </lineage>
</organism>
<dbReference type="InterPro" id="IPR036116">
    <property type="entry name" value="FN3_sf"/>
</dbReference>
<comment type="similarity">
    <text evidence="1 2">Belongs to the peptidase S8 family.</text>
</comment>
<evidence type="ECO:0000313" key="5">
    <source>
        <dbReference type="EMBL" id="QIA08056.1"/>
    </source>
</evidence>
<keyword evidence="2" id="KW-0645">Protease</keyword>
<dbReference type="InterPro" id="IPR036852">
    <property type="entry name" value="Peptidase_S8/S53_dom_sf"/>
</dbReference>
<dbReference type="SUPFAM" id="SSF49265">
    <property type="entry name" value="Fibronectin type III"/>
    <property type="match status" value="1"/>
</dbReference>
<keyword evidence="2" id="KW-0378">Hydrolase</keyword>
<reference evidence="5 6" key="1">
    <citation type="submission" date="2020-02" db="EMBL/GenBank/DDBJ databases">
        <title>Genome sequencing for Draconibacterium sp. strain M1.</title>
        <authorList>
            <person name="Park S.-J."/>
        </authorList>
    </citation>
    <scope>NUCLEOTIDE SEQUENCE [LARGE SCALE GENOMIC DNA]</scope>
    <source>
        <strain evidence="5 6">M1</strain>
    </source>
</reference>
<dbReference type="NCBIfam" id="TIGR04183">
    <property type="entry name" value="Por_Secre_tail"/>
    <property type="match status" value="1"/>
</dbReference>
<dbReference type="Pfam" id="PF18962">
    <property type="entry name" value="Por_Secre_tail"/>
    <property type="match status" value="1"/>
</dbReference>
<evidence type="ECO:0000259" key="4">
    <source>
        <dbReference type="Pfam" id="PF18962"/>
    </source>
</evidence>
<dbReference type="GO" id="GO:0004252">
    <property type="term" value="F:serine-type endopeptidase activity"/>
    <property type="evidence" value="ECO:0007669"/>
    <property type="project" value="UniProtKB-UniRule"/>
</dbReference>
<dbReference type="InterPro" id="IPR051048">
    <property type="entry name" value="Peptidase_S8/S53_subtilisin"/>
</dbReference>
<dbReference type="SUPFAM" id="SSF52743">
    <property type="entry name" value="Subtilisin-like"/>
    <property type="match status" value="1"/>
</dbReference>
<sequence>MFTHCTMTSLLKGCMLFIFFFGFSRNLPAQPNRLKAESNRTELILFARQKNATWTAQKRTADSIANRFNLPTFYIEETGRVVSLQRLGHNNQPVYYATDNLSVAATLAVDQVWSASNEYPELTGEGVEINLWDGGTVLTTHQEFQSSDGSRITMRDLDLPVSDHSTHISGTMIASGKKSEAKGMAGHALLKGWDLDNDIAEMASAAADGIAISNHSYGPLCGWYYNAQNENWYWYGDPEISATEDYEFGFYSDVSAELDYIANLAPYYLIVKSAGNDRNDGPETAVSHYVWDENWVLVTDERDPDGGQDGYDCLSPVAVAKNILTIGAVDDAKNMTVFSGFGPTDDGRIKPDLVSDGVDVYSPVSSTITSYDTYTGTSMSTAAATGSIALLLELQNLLQPGVKLRSSTLKSILIHSAGDLGNPGPDYSFGWGLINIKAAADIIYNNSNNQGKNIYEEVLNEGEVLTIPVKTASEAPFLKATICWTDPAGQASSPALNQRTGKLVNDLNLTVENTTTGQSYLPWMLNVESPAASATHGTNHMDNVEQVYFTNPGENDFNIRISHSGALSGGSQIFSLVITGIETQSEIYPPQNLSYAIEQSAILLSWDPPVSGVPEKYKIYRNGSFLVENNTTAYSDASIIFDNEYSYFVTAVYTINNEETESIKTNEVIVYPRTARSLPYNADFETGKEDIKIKDNISGWQWGDSESLNCYYLDFSTNTSKFIAADSYSAGEAVHVSDIAATPPLLLANYSEITLSFDYLLKTEIYDAIDELHVVYKIQEETEWHEWLNLESAFNWAHKTVELPPEICKNGTQLGFYYDDLYQWGMGTGLDNISVSGEGEPRVTDLIITALNYPVSSCVLSNDEKVSVSIKNLGPDTALAGDSLTIQMNCTLNESVEEKVVFTEKLLPNEVLIHEMSSHLDLSEKQNYIVEFLLTSPIDSNIANNSFVKTIEAYGIPQPTILTSDLTFCEDEQPILIEVIPDGGELSGEGITGLYFSPALVGPGTYPITYTVTDENGCIGETTLQVVVDSVPHPEILNSELSFCEDQQPILIEAVPEGGILSGAGVSGLYFDPSVTGAGTHTLSYTVTENNCIGETEFQVIVDSMIHPKILNDNVSFCEDQQPILIEAVPPGGILSGAGVSGLYFDPSVTGAGTHTLSYTVTENNCIGETEFQVIVDSMIHPKILNDNVSFCEDQQPILIEAVPPGGILSGAGVSGLYFDPSVAGAGTHTLSYTVTENNCIGETEFQVIVDSMIHPKILNDNVSFCEDQQPILIEAVPEGGILSGAGVSGLYFDPSIAGAGTHTLSYTVTENHCIGEIEFLVVVDSMIYPVILNDNVSFCEDQQPILIEAVPEGGILSGAGVSGLYFDPSIAGAGTHTLSYTVTENHCIGEIEFLVVVDSMIYPVILNDNVSFCEDQQPILIEAVPEGGILSGTAVSGLYFDPSVAGAGTHTLSYTVTENNCIGETEFQVIVDSMIHPKILNDNVSFCEDQQPILIEAVPQGGILSGAGVSGLYFDPSVAGAGTHTLSYTVTENNCIGETEFLVIVDSMIHPKILNDNVSFCEEQQPILIEAVPQGGILSGAGVSGLYFDPSIAGAGTHTLTYTVGENECAGETEFQVVVDSMIHPKILNENLSFCEDQQPILIEAVPEGGVLSGEGVSELYFDPTYAGPGTHTLTYTVTENNCTGEIEFQVIVYEKMFVDLGPDQVLGIEDSLTLQISDFNCSVVWCDGTTEANLTIVAIELGLGIHPIWVKVFNENSCYSSDTILVTVENFNAVSELKNNEEILIYPNPTSKGLTVQLIQNESIDELLLFSTAGEMLMNEQATTTSYFDVSFLSSGVYFIKIKTNLRTARICLLKL</sequence>
<dbReference type="InterPro" id="IPR008979">
    <property type="entry name" value="Galactose-bd-like_sf"/>
</dbReference>
<dbReference type="InterPro" id="IPR000209">
    <property type="entry name" value="Peptidase_S8/S53_dom"/>
</dbReference>
<dbReference type="PANTHER" id="PTHR43399:SF4">
    <property type="entry name" value="CELL WALL-ASSOCIATED PROTEASE"/>
    <property type="match status" value="1"/>
</dbReference>
<evidence type="ECO:0000259" key="3">
    <source>
        <dbReference type="Pfam" id="PF00082"/>
    </source>
</evidence>
<dbReference type="SUPFAM" id="SSF49785">
    <property type="entry name" value="Galactose-binding domain-like"/>
    <property type="match status" value="1"/>
</dbReference>
<feature type="active site" description="Charge relay system" evidence="2">
    <location>
        <position position="164"/>
    </location>
</feature>
<accession>A0A6C0RDP5</accession>
<feature type="domain" description="Secretion system C-terminal sorting" evidence="4">
    <location>
        <begin position="1787"/>
        <end position="1848"/>
    </location>
</feature>
<dbReference type="Proteomes" id="UP000474630">
    <property type="component" value="Chromosome"/>
</dbReference>
<feature type="domain" description="Peptidase S8/S53" evidence="3">
    <location>
        <begin position="155"/>
        <end position="432"/>
    </location>
</feature>
<dbReference type="InterPro" id="IPR026444">
    <property type="entry name" value="Secre_tail"/>
</dbReference>
<name>A0A6C0RDP5_9BACT</name>